<feature type="transmembrane region" description="Helical" evidence="7">
    <location>
        <begin position="221"/>
        <end position="240"/>
    </location>
</feature>
<evidence type="ECO:0000256" key="7">
    <source>
        <dbReference type="SAM" id="Phobius"/>
    </source>
</evidence>
<keyword evidence="6 7" id="KW-0472">Membrane</keyword>
<reference evidence="10" key="1">
    <citation type="journal article" date="2019" name="Int. J. Syst. Evol. Microbiol.">
        <title>The Global Catalogue of Microorganisms (GCM) 10K type strain sequencing project: providing services to taxonomists for standard genome sequencing and annotation.</title>
        <authorList>
            <consortium name="The Broad Institute Genomics Platform"/>
            <consortium name="The Broad Institute Genome Sequencing Center for Infectious Disease"/>
            <person name="Wu L."/>
            <person name="Ma J."/>
        </authorList>
    </citation>
    <scope>NUCLEOTIDE SEQUENCE [LARGE SCALE GENOMIC DNA]</scope>
    <source>
        <strain evidence="10">TBRC 1826</strain>
    </source>
</reference>
<keyword evidence="10" id="KW-1185">Reference proteome</keyword>
<organism evidence="9 10">
    <name type="scientific">Nocardiopsis sediminis</name>
    <dbReference type="NCBI Taxonomy" id="1778267"/>
    <lineage>
        <taxon>Bacteria</taxon>
        <taxon>Bacillati</taxon>
        <taxon>Actinomycetota</taxon>
        <taxon>Actinomycetes</taxon>
        <taxon>Streptosporangiales</taxon>
        <taxon>Nocardiopsidaceae</taxon>
        <taxon>Nocardiopsis</taxon>
    </lineage>
</organism>
<evidence type="ECO:0000313" key="10">
    <source>
        <dbReference type="Proteomes" id="UP001595847"/>
    </source>
</evidence>
<evidence type="ECO:0000256" key="4">
    <source>
        <dbReference type="ARBA" id="ARBA00022692"/>
    </source>
</evidence>
<sequence length="362" mass="39108">MAGAHTSTPQSPAGQTGRLEWADVAKGVCILLVVLWHVIMKHYLQVGWNIALPFPGLWGAAGEIFLPLRMPLFFAISGFFAASALSRPWRVIGRSKVANFLYLYALWLLIHTAVLAFVPDFDTAHAGTLGELLAQLTISPTNLWYLYALAVYFVLAKLARPIPAPAVLAAAFALSAAASAELIPVPGDRLDPLENLLFFLVGVYGKTFIKRVAEAASWARLFAVAVPYVGILGAVQYFGIETWFGLWPVVSSVAVFLGVTAASLVTRWETVTGALVSVGRKTLPIYVMHMPLLALLHLALLGPISDAGPTVQLVVAAVEPVVLTAVVVGICLVLYRVLPSPWLFELPLSRTRSRTTETSGRR</sequence>
<dbReference type="GO" id="GO:0016746">
    <property type="term" value="F:acyltransferase activity"/>
    <property type="evidence" value="ECO:0007669"/>
    <property type="project" value="UniProtKB-KW"/>
</dbReference>
<feature type="transmembrane region" description="Helical" evidence="7">
    <location>
        <begin position="311"/>
        <end position="335"/>
    </location>
</feature>
<comment type="subcellular location">
    <subcellularLocation>
        <location evidence="1">Cell membrane</location>
        <topology evidence="1">Multi-pass membrane protein</topology>
    </subcellularLocation>
</comment>
<keyword evidence="9" id="KW-0808">Transferase</keyword>
<proteinExistence type="inferred from homology"/>
<name>A0ABV8FWA7_9ACTN</name>
<evidence type="ECO:0000256" key="1">
    <source>
        <dbReference type="ARBA" id="ARBA00004651"/>
    </source>
</evidence>
<evidence type="ECO:0000259" key="8">
    <source>
        <dbReference type="Pfam" id="PF01757"/>
    </source>
</evidence>
<evidence type="ECO:0000256" key="2">
    <source>
        <dbReference type="ARBA" id="ARBA00007400"/>
    </source>
</evidence>
<feature type="transmembrane region" description="Helical" evidence="7">
    <location>
        <begin position="97"/>
        <end position="118"/>
    </location>
</feature>
<dbReference type="RefSeq" id="WP_378537252.1">
    <property type="nucleotide sequence ID" value="NZ_JBHSBH010000015.1"/>
</dbReference>
<keyword evidence="9" id="KW-0012">Acyltransferase</keyword>
<keyword evidence="5 7" id="KW-1133">Transmembrane helix</keyword>
<feature type="domain" description="Acyltransferase 3" evidence="8">
    <location>
        <begin position="20"/>
        <end position="336"/>
    </location>
</feature>
<gene>
    <name evidence="9" type="ORF">ACFOVU_24200</name>
</gene>
<dbReference type="Proteomes" id="UP001595847">
    <property type="component" value="Unassembled WGS sequence"/>
</dbReference>
<feature type="transmembrane region" description="Helical" evidence="7">
    <location>
        <begin position="64"/>
        <end position="85"/>
    </location>
</feature>
<dbReference type="PANTHER" id="PTHR40074">
    <property type="entry name" value="O-ACETYLTRANSFERASE WECH"/>
    <property type="match status" value="1"/>
</dbReference>
<evidence type="ECO:0000313" key="9">
    <source>
        <dbReference type="EMBL" id="MFC3999042.1"/>
    </source>
</evidence>
<evidence type="ECO:0000256" key="3">
    <source>
        <dbReference type="ARBA" id="ARBA00022475"/>
    </source>
</evidence>
<feature type="transmembrane region" description="Helical" evidence="7">
    <location>
        <begin position="246"/>
        <end position="265"/>
    </location>
</feature>
<comment type="caution">
    <text evidence="9">The sequence shown here is derived from an EMBL/GenBank/DDBJ whole genome shotgun (WGS) entry which is preliminary data.</text>
</comment>
<dbReference type="Pfam" id="PF01757">
    <property type="entry name" value="Acyl_transf_3"/>
    <property type="match status" value="1"/>
</dbReference>
<dbReference type="PANTHER" id="PTHR40074:SF4">
    <property type="entry name" value="INNER MEMBRANE PROTEIN YCFT"/>
    <property type="match status" value="1"/>
</dbReference>
<keyword evidence="3" id="KW-1003">Cell membrane</keyword>
<feature type="transmembrane region" description="Helical" evidence="7">
    <location>
        <begin position="286"/>
        <end position="305"/>
    </location>
</feature>
<evidence type="ECO:0000256" key="5">
    <source>
        <dbReference type="ARBA" id="ARBA00022989"/>
    </source>
</evidence>
<accession>A0ABV8FWA7</accession>
<feature type="transmembrane region" description="Helical" evidence="7">
    <location>
        <begin position="138"/>
        <end position="155"/>
    </location>
</feature>
<comment type="similarity">
    <text evidence="2">Belongs to the acyltransferase 3 family.</text>
</comment>
<feature type="transmembrane region" description="Helical" evidence="7">
    <location>
        <begin position="24"/>
        <end position="44"/>
    </location>
</feature>
<dbReference type="InterPro" id="IPR002656">
    <property type="entry name" value="Acyl_transf_3_dom"/>
</dbReference>
<evidence type="ECO:0000256" key="6">
    <source>
        <dbReference type="ARBA" id="ARBA00023136"/>
    </source>
</evidence>
<keyword evidence="4 7" id="KW-0812">Transmembrane</keyword>
<dbReference type="EMBL" id="JBHSBH010000015">
    <property type="protein sequence ID" value="MFC3999042.1"/>
    <property type="molecule type" value="Genomic_DNA"/>
</dbReference>
<protein>
    <submittedName>
        <fullName evidence="9">Acyltransferase family protein</fullName>
    </submittedName>
</protein>